<comment type="subcellular location">
    <subcellularLocation>
        <location evidence="1">Membrane</location>
        <topology evidence="1">Multi-pass membrane protein</topology>
    </subcellularLocation>
</comment>
<feature type="transmembrane region" description="Helical" evidence="8">
    <location>
        <begin position="63"/>
        <end position="80"/>
    </location>
</feature>
<feature type="transmembrane region" description="Helical" evidence="8">
    <location>
        <begin position="334"/>
        <end position="357"/>
    </location>
</feature>
<keyword evidence="5" id="KW-0406">Ion transport</keyword>
<feature type="transmembrane region" description="Helical" evidence="8">
    <location>
        <begin position="363"/>
        <end position="390"/>
    </location>
</feature>
<evidence type="ECO:0000256" key="1">
    <source>
        <dbReference type="ARBA" id="ARBA00004141"/>
    </source>
</evidence>
<evidence type="ECO:0000313" key="11">
    <source>
        <dbReference type="Proteomes" id="UP000243494"/>
    </source>
</evidence>
<dbReference type="PANTHER" id="PTHR45711:SF6">
    <property type="entry name" value="CHLORIDE CHANNEL PROTEIN"/>
    <property type="match status" value="1"/>
</dbReference>
<accession>A0A371IUL1</accession>
<dbReference type="GO" id="GO:0008324">
    <property type="term" value="F:monoatomic cation transmembrane transporter activity"/>
    <property type="evidence" value="ECO:0007669"/>
    <property type="project" value="InterPro"/>
</dbReference>
<dbReference type="OrthoDB" id="9812438at2"/>
<dbReference type="InterPro" id="IPR006037">
    <property type="entry name" value="RCK_C"/>
</dbReference>
<keyword evidence="11" id="KW-1185">Reference proteome</keyword>
<feature type="transmembrane region" description="Helical" evidence="8">
    <location>
        <begin position="231"/>
        <end position="252"/>
    </location>
</feature>
<comment type="caution">
    <text evidence="10">The sequence shown here is derived from an EMBL/GenBank/DDBJ whole genome shotgun (WGS) entry which is preliminary data.</text>
</comment>
<feature type="transmembrane region" description="Helical" evidence="8">
    <location>
        <begin position="21"/>
        <end position="43"/>
    </location>
</feature>
<evidence type="ECO:0000256" key="5">
    <source>
        <dbReference type="ARBA" id="ARBA00023065"/>
    </source>
</evidence>
<feature type="transmembrane region" description="Helical" evidence="8">
    <location>
        <begin position="113"/>
        <end position="131"/>
    </location>
</feature>
<keyword evidence="2" id="KW-0813">Transport</keyword>
<evidence type="ECO:0000256" key="3">
    <source>
        <dbReference type="ARBA" id="ARBA00022692"/>
    </source>
</evidence>
<dbReference type="PANTHER" id="PTHR45711">
    <property type="entry name" value="CHLORIDE CHANNEL PROTEIN"/>
    <property type="match status" value="1"/>
</dbReference>
<keyword evidence="6 8" id="KW-0472">Membrane</keyword>
<dbReference type="GO" id="GO:0006813">
    <property type="term" value="P:potassium ion transport"/>
    <property type="evidence" value="ECO:0007669"/>
    <property type="project" value="InterPro"/>
</dbReference>
<evidence type="ECO:0000256" key="2">
    <source>
        <dbReference type="ARBA" id="ARBA00022448"/>
    </source>
</evidence>
<protein>
    <submittedName>
        <fullName evidence="10">ClC family H(+)/Cl(-) exchange transporter</fullName>
    </submittedName>
</protein>
<dbReference type="GO" id="GO:0005886">
    <property type="term" value="C:plasma membrane"/>
    <property type="evidence" value="ECO:0007669"/>
    <property type="project" value="TreeGrafter"/>
</dbReference>
<dbReference type="CDD" id="cd01031">
    <property type="entry name" value="EriC"/>
    <property type="match status" value="1"/>
</dbReference>
<dbReference type="SUPFAM" id="SSF81340">
    <property type="entry name" value="Clc chloride channel"/>
    <property type="match status" value="1"/>
</dbReference>
<evidence type="ECO:0000256" key="8">
    <source>
        <dbReference type="SAM" id="Phobius"/>
    </source>
</evidence>
<evidence type="ECO:0000313" key="10">
    <source>
        <dbReference type="EMBL" id="RDY24168.1"/>
    </source>
</evidence>
<evidence type="ECO:0000256" key="6">
    <source>
        <dbReference type="ARBA" id="ARBA00023136"/>
    </source>
</evidence>
<dbReference type="SUPFAM" id="SSF116726">
    <property type="entry name" value="TrkA C-terminal domain-like"/>
    <property type="match status" value="1"/>
</dbReference>
<dbReference type="InterPro" id="IPR036721">
    <property type="entry name" value="RCK_C_sf"/>
</dbReference>
<gene>
    <name evidence="10" type="ORF">CHF27_004955</name>
</gene>
<dbReference type="PRINTS" id="PR00762">
    <property type="entry name" value="CLCHANNEL"/>
</dbReference>
<dbReference type="AlphaFoldDB" id="A0A371IUL1"/>
<dbReference type="InterPro" id="IPR014743">
    <property type="entry name" value="Cl-channel_core"/>
</dbReference>
<reference evidence="10 11" key="1">
    <citation type="journal article" date="2017" name="Genome Announc.">
        <title>Draft Genome Sequence of Romboutsia maritimum sp. nov. Strain CCRI-22766(T), Isolated from Coastal Estuarine Mud.</title>
        <authorList>
            <person name="Maheux A.F."/>
            <person name="Boudreau D.K."/>
            <person name="Berube E."/>
            <person name="Boissinot M."/>
            <person name="Raymond F."/>
            <person name="Brodeur S."/>
            <person name="Corbeil J."/>
            <person name="Brightwell G."/>
            <person name="Broda D."/>
            <person name="Omar R.F."/>
            <person name="Bergeron M.G."/>
        </authorList>
    </citation>
    <scope>NUCLEOTIDE SEQUENCE [LARGE SCALE GENOMIC DNA]</scope>
    <source>
        <strain evidence="10 11">CCRI-22766</strain>
    </source>
</reference>
<evidence type="ECO:0000259" key="9">
    <source>
        <dbReference type="PROSITE" id="PS51202"/>
    </source>
</evidence>
<feature type="transmembrane region" description="Helical" evidence="8">
    <location>
        <begin position="273"/>
        <end position="294"/>
    </location>
</feature>
<feature type="transmembrane region" description="Helical" evidence="8">
    <location>
        <begin position="306"/>
        <end position="327"/>
    </location>
</feature>
<feature type="transmembrane region" description="Helical" evidence="8">
    <location>
        <begin position="192"/>
        <end position="211"/>
    </location>
</feature>
<evidence type="ECO:0000256" key="7">
    <source>
        <dbReference type="ARBA" id="ARBA00023214"/>
    </source>
</evidence>
<keyword evidence="7" id="KW-0868">Chloride</keyword>
<name>A0A371IUL1_9FIRM</name>
<keyword evidence="4 8" id="KW-1133">Transmembrane helix</keyword>
<dbReference type="PROSITE" id="PS51202">
    <property type="entry name" value="RCK_C"/>
    <property type="match status" value="1"/>
</dbReference>
<feature type="transmembrane region" description="Helical" evidence="8">
    <location>
        <begin position="160"/>
        <end position="185"/>
    </location>
</feature>
<feature type="domain" description="RCK C-terminal" evidence="9">
    <location>
        <begin position="435"/>
        <end position="516"/>
    </location>
</feature>
<proteinExistence type="predicted"/>
<dbReference type="Proteomes" id="UP000243494">
    <property type="component" value="Unassembled WGS sequence"/>
</dbReference>
<dbReference type="Pfam" id="PF00654">
    <property type="entry name" value="Voltage_CLC"/>
    <property type="match status" value="1"/>
</dbReference>
<dbReference type="Gene3D" id="3.30.70.1450">
    <property type="entry name" value="Regulator of K+ conductance, C-terminal domain"/>
    <property type="match status" value="1"/>
</dbReference>
<organism evidence="10 11">
    <name type="scientific">Romboutsia maritimum</name>
    <dbReference type="NCBI Taxonomy" id="2020948"/>
    <lineage>
        <taxon>Bacteria</taxon>
        <taxon>Bacillati</taxon>
        <taxon>Bacillota</taxon>
        <taxon>Clostridia</taxon>
        <taxon>Peptostreptococcales</taxon>
        <taxon>Peptostreptococcaceae</taxon>
        <taxon>Romboutsia</taxon>
    </lineage>
</organism>
<dbReference type="EMBL" id="NOJZ02000005">
    <property type="protein sequence ID" value="RDY24168.1"/>
    <property type="molecule type" value="Genomic_DNA"/>
</dbReference>
<dbReference type="Gene3D" id="1.10.3080.10">
    <property type="entry name" value="Clc chloride channel"/>
    <property type="match status" value="1"/>
</dbReference>
<dbReference type="Pfam" id="PF02080">
    <property type="entry name" value="TrkA_C"/>
    <property type="match status" value="1"/>
</dbReference>
<dbReference type="GO" id="GO:0005247">
    <property type="term" value="F:voltage-gated chloride channel activity"/>
    <property type="evidence" value="ECO:0007669"/>
    <property type="project" value="TreeGrafter"/>
</dbReference>
<dbReference type="InterPro" id="IPR001807">
    <property type="entry name" value="ClC"/>
</dbReference>
<sequence length="520" mass="56489">MKNSRERAFNILKRGQGLKYKLVYDSLLVGIIVGITIVLHRTIASKLSTIFINLYSKSSDNLFFIPFIFMILIMLGYFVGKCVKAEPMIGGSGIPQVEGILTRRLKMNWFKVLFYKFIGGLICLGAGLSVGREGPSVQMGACIGEGVSKKLNKLENEEKYLITSGASAGLSAAFNAPLSGVMFALEETHKNFSPLILLSAMIASLTADFVSKQFFGLIPSLQFSKLDVLPLKYYWALIILGIVIGVSGVIFNKGILKTQSIFKNSKLSIESKIIIPFIMCGMVGLIAPILLGGGHGLIMSLKEGDFTITILLTFIIVKFLFTFISFGSGVPGGIFFPLLVLGALVGNVVGIVAVKYLGIPDTYIMNFVVLAMAAHFAAIVKAPITGIILISEMTGSLDHLLSLSIVVVVAQLVSDILKSKPIYESLLEKLLEKGTNKYEGSPNKKTLLEVAVHMNSELDGKFIKDIMWPKNCLVVSIIRGDKEIIAKGNTQIIEGDYMTIITSQDESPNVLDDLLSMSSS</sequence>
<dbReference type="RefSeq" id="WP_095406658.1">
    <property type="nucleotide sequence ID" value="NZ_NOJZ02000005.1"/>
</dbReference>
<evidence type="ECO:0000256" key="4">
    <source>
        <dbReference type="ARBA" id="ARBA00022989"/>
    </source>
</evidence>
<keyword evidence="3 8" id="KW-0812">Transmembrane</keyword>